<protein>
    <submittedName>
        <fullName evidence="1">Helix-turn-helix domain-containing protein</fullName>
    </submittedName>
</protein>
<evidence type="ECO:0000313" key="2">
    <source>
        <dbReference type="Proteomes" id="UP001197827"/>
    </source>
</evidence>
<accession>A0AAW4VLF8</accession>
<dbReference type="InterPro" id="IPR036390">
    <property type="entry name" value="WH_DNA-bd_sf"/>
</dbReference>
<dbReference type="InterPro" id="IPR036388">
    <property type="entry name" value="WH-like_DNA-bd_sf"/>
</dbReference>
<gene>
    <name evidence="1" type="ORF">LJD74_05745</name>
</gene>
<dbReference type="Pfam" id="PF13730">
    <property type="entry name" value="HTH_36"/>
    <property type="match status" value="1"/>
</dbReference>
<proteinExistence type="predicted"/>
<dbReference type="Gene3D" id="1.10.10.10">
    <property type="entry name" value="Winged helix-like DNA-binding domain superfamily/Winged helix DNA-binding domain"/>
    <property type="match status" value="1"/>
</dbReference>
<comment type="caution">
    <text evidence="1">The sequence shown here is derived from an EMBL/GenBank/DDBJ whole genome shotgun (WGS) entry which is preliminary data.</text>
</comment>
<reference evidence="1" key="1">
    <citation type="submission" date="2021-10" db="EMBL/GenBank/DDBJ databases">
        <title>Collection of gut derived symbiotic bacterial strains cultured from healthy donors.</title>
        <authorList>
            <person name="Lin H."/>
            <person name="Littmann E."/>
            <person name="Kohout C."/>
            <person name="Pamer E.G."/>
        </authorList>
    </citation>
    <scope>NUCLEOTIDE SEQUENCE</scope>
    <source>
        <strain evidence="1">DFI.5.2</strain>
    </source>
</reference>
<name>A0AAW4VLF8_9FIRM</name>
<organism evidence="1 2">
    <name type="scientific">Faecalibacillus intestinalis</name>
    <dbReference type="NCBI Taxonomy" id="1982626"/>
    <lineage>
        <taxon>Bacteria</taxon>
        <taxon>Bacillati</taxon>
        <taxon>Bacillota</taxon>
        <taxon>Erysipelotrichia</taxon>
        <taxon>Erysipelotrichales</taxon>
        <taxon>Coprobacillaceae</taxon>
        <taxon>Faecalibacillus</taxon>
    </lineage>
</organism>
<sequence>MSKLNKDYMYFYTKVSSANVTPAGRMVYRALLRYANRKTWSCFPSVKTIVNDTGLSERTVRKQIKILVEEELIIKIPRKRENNGNTSNMYFFN</sequence>
<dbReference type="AlphaFoldDB" id="A0AAW4VLF8"/>
<dbReference type="EMBL" id="JAJDKQ010000008">
    <property type="protein sequence ID" value="MCB8561518.1"/>
    <property type="molecule type" value="Genomic_DNA"/>
</dbReference>
<dbReference type="SUPFAM" id="SSF46785">
    <property type="entry name" value="Winged helix' DNA-binding domain"/>
    <property type="match status" value="1"/>
</dbReference>
<evidence type="ECO:0000313" key="1">
    <source>
        <dbReference type="EMBL" id="MCB8561518.1"/>
    </source>
</evidence>
<dbReference type="RefSeq" id="WP_227213440.1">
    <property type="nucleotide sequence ID" value="NZ_AP031432.1"/>
</dbReference>
<dbReference type="Proteomes" id="UP001197827">
    <property type="component" value="Unassembled WGS sequence"/>
</dbReference>